<sequence length="692" mass="74693">MRAASALLALTLLVTGCARQTPQQQEDVPTLEQLRERAAAAFDGTASSAQRRTAAENAVRTLLGLLQRPESFQISDDEWTASPRPGLEAMVRHIDLGAGIHLYALALPGGTLVDEIDRVAVQVRSGNSPRAFELSPLPAARLVSAYLHDTHGARRITLALQENERSGYIAHFSGPAAGPFELVTDAFAGMEGTYGPARLTVVDGTLQVALEQGTWSPAFDPKDGSLHLATEIFLKFDGRFSLVDESRFDAFALLDIAADPLRRCQREADCPEAVTARVGTSREQAAEAAWELAKAKLTRQLEAGWSDSLTARLPTGSRMLSDEGRGLSVSLLSIPAPGQYLKGRYFNVVQFRTSGVPATRALPLPGLVESVRGFAHRGMPAMLVVVDDSAGQEDVGTAKRTLYLLRLDAGNDWQFASDWVGYVTRAPYWNIGDVTADEITISWEPALYPLFSVELQDGDEPHVTVCQYPGRCHQLTWVDGRLHSLPLLTHYMGELTRPHGEEDLVWAASQMAEFLALVDPATLTGGRLSQLVDPDGSLGIRVFDVGENTRVITLPTGPGGMGMAVIHAPGQAELVKTYDGVVTRWEGAQIVQAGQEKRLLLLGRSDRAAVLLAYRQQGGRWVPVDALDEAVDRNALLTLRVTHTPGAERPARGVVVQGAFGVSASLTGGGASFCEGGALCMNYRYDGGWVLR</sequence>
<evidence type="ECO:0000313" key="2">
    <source>
        <dbReference type="EMBL" id="MBY6276448.1"/>
    </source>
</evidence>
<name>A0A953I8K6_SYMTR</name>
<dbReference type="Proteomes" id="UP000732377">
    <property type="component" value="Unassembled WGS sequence"/>
</dbReference>
<dbReference type="AlphaFoldDB" id="A0A953I8K6"/>
<feature type="chain" id="PRO_5037653797" description="Lipoprotein" evidence="1">
    <location>
        <begin position="21"/>
        <end position="692"/>
    </location>
</feature>
<protein>
    <recommendedName>
        <fullName evidence="4">Lipoprotein</fullName>
    </recommendedName>
</protein>
<dbReference type="EMBL" id="PIUK01000081">
    <property type="protein sequence ID" value="MBY6276448.1"/>
    <property type="molecule type" value="Genomic_DNA"/>
</dbReference>
<proteinExistence type="predicted"/>
<evidence type="ECO:0000256" key="1">
    <source>
        <dbReference type="SAM" id="SignalP"/>
    </source>
</evidence>
<dbReference type="PROSITE" id="PS51257">
    <property type="entry name" value="PROKAR_LIPOPROTEIN"/>
    <property type="match status" value="1"/>
</dbReference>
<keyword evidence="1" id="KW-0732">Signal</keyword>
<gene>
    <name evidence="2" type="ORF">CWE10_09580</name>
</gene>
<comment type="caution">
    <text evidence="2">The sequence shown here is derived from an EMBL/GenBank/DDBJ whole genome shotgun (WGS) entry which is preliminary data.</text>
</comment>
<accession>A0A953I8K6</accession>
<organism evidence="2 3">
    <name type="scientific">Symbiobacterium thermophilum</name>
    <dbReference type="NCBI Taxonomy" id="2734"/>
    <lineage>
        <taxon>Bacteria</taxon>
        <taxon>Bacillati</taxon>
        <taxon>Bacillota</taxon>
        <taxon>Clostridia</taxon>
        <taxon>Eubacteriales</taxon>
        <taxon>Symbiobacteriaceae</taxon>
        <taxon>Symbiobacterium</taxon>
    </lineage>
</organism>
<reference evidence="2" key="1">
    <citation type="submission" date="2017-11" db="EMBL/GenBank/DDBJ databases">
        <title>Three new genomes from thermophilic consortium.</title>
        <authorList>
            <person name="Quaggio R."/>
            <person name="Amgarten D."/>
            <person name="Setubal J.C."/>
        </authorList>
    </citation>
    <scope>NUCLEOTIDE SEQUENCE</scope>
    <source>
        <strain evidence="2">ZCTH01-B2</strain>
    </source>
</reference>
<evidence type="ECO:0000313" key="3">
    <source>
        <dbReference type="Proteomes" id="UP000732377"/>
    </source>
</evidence>
<feature type="signal peptide" evidence="1">
    <location>
        <begin position="1"/>
        <end position="20"/>
    </location>
</feature>
<evidence type="ECO:0008006" key="4">
    <source>
        <dbReference type="Google" id="ProtNLM"/>
    </source>
</evidence>